<accession>A0A6J4QB47</accession>
<reference evidence="3" key="1">
    <citation type="submission" date="2020-02" db="EMBL/GenBank/DDBJ databases">
        <authorList>
            <person name="Meier V. D."/>
        </authorList>
    </citation>
    <scope>NUCLEOTIDE SEQUENCE</scope>
    <source>
        <strain evidence="3">AVDCRST_MAG64</strain>
    </source>
</reference>
<evidence type="ECO:0000256" key="1">
    <source>
        <dbReference type="ARBA" id="ARBA00022723"/>
    </source>
</evidence>
<keyword evidence="2 3" id="KW-0413">Isomerase</keyword>
<gene>
    <name evidence="3" type="ORF">AVDCRST_MAG64-4000</name>
</gene>
<name>A0A6J4QB47_9BACT</name>
<dbReference type="Gene3D" id="3.20.20.70">
    <property type="entry name" value="Aldolase class I"/>
    <property type="match status" value="1"/>
</dbReference>
<dbReference type="AlphaFoldDB" id="A0A6J4QB47"/>
<sequence length="131" mass="13964">ETVPDVAAAARELRKLGCRVGVTLNPATPAEAVFPALDHVDHVLVMSVVPGFSGQKFMPEALPKAEAIKRRLRPDQRLEIDGGVNADTIRSCGDAGVDWFVVASAIFGQPDRPTAIRELRSLLAGGPARRA</sequence>
<dbReference type="InterPro" id="IPR011060">
    <property type="entry name" value="RibuloseP-bd_barrel"/>
</dbReference>
<organism evidence="3">
    <name type="scientific">uncultured Phycisphaerae bacterium</name>
    <dbReference type="NCBI Taxonomy" id="904963"/>
    <lineage>
        <taxon>Bacteria</taxon>
        <taxon>Pseudomonadati</taxon>
        <taxon>Planctomycetota</taxon>
        <taxon>Phycisphaerae</taxon>
        <taxon>environmental samples</taxon>
    </lineage>
</organism>
<dbReference type="GO" id="GO:0004750">
    <property type="term" value="F:D-ribulose-phosphate 3-epimerase activity"/>
    <property type="evidence" value="ECO:0007669"/>
    <property type="project" value="UniProtKB-EC"/>
</dbReference>
<protein>
    <submittedName>
        <fullName evidence="3">Ribulose-phosphate 3-epimerase</fullName>
        <ecNumber evidence="3">5.1.3.1</ecNumber>
    </submittedName>
</protein>
<dbReference type="InterPro" id="IPR000056">
    <property type="entry name" value="Ribul_P_3_epim-like"/>
</dbReference>
<dbReference type="PANTHER" id="PTHR11749">
    <property type="entry name" value="RIBULOSE-5-PHOSPHATE-3-EPIMERASE"/>
    <property type="match status" value="1"/>
</dbReference>
<proteinExistence type="predicted"/>
<dbReference type="Pfam" id="PF00834">
    <property type="entry name" value="Ribul_P_3_epim"/>
    <property type="match status" value="1"/>
</dbReference>
<keyword evidence="1" id="KW-0479">Metal-binding</keyword>
<dbReference type="SUPFAM" id="SSF51366">
    <property type="entry name" value="Ribulose-phoshate binding barrel"/>
    <property type="match status" value="1"/>
</dbReference>
<evidence type="ECO:0000256" key="2">
    <source>
        <dbReference type="ARBA" id="ARBA00023235"/>
    </source>
</evidence>
<dbReference type="EMBL" id="CADCUQ010000925">
    <property type="protein sequence ID" value="CAA9438821.1"/>
    <property type="molecule type" value="Genomic_DNA"/>
</dbReference>
<feature type="non-terminal residue" evidence="3">
    <location>
        <position position="1"/>
    </location>
</feature>
<dbReference type="EC" id="5.1.3.1" evidence="3"/>
<dbReference type="GO" id="GO:0046872">
    <property type="term" value="F:metal ion binding"/>
    <property type="evidence" value="ECO:0007669"/>
    <property type="project" value="UniProtKB-KW"/>
</dbReference>
<dbReference type="InterPro" id="IPR013785">
    <property type="entry name" value="Aldolase_TIM"/>
</dbReference>
<evidence type="ECO:0000313" key="3">
    <source>
        <dbReference type="EMBL" id="CAA9438821.1"/>
    </source>
</evidence>
<dbReference type="GO" id="GO:0005975">
    <property type="term" value="P:carbohydrate metabolic process"/>
    <property type="evidence" value="ECO:0007669"/>
    <property type="project" value="InterPro"/>
</dbReference>